<dbReference type="RefSeq" id="WP_197455486.1">
    <property type="nucleotide sequence ID" value="NZ_CP037423.1"/>
</dbReference>
<sequence length="106" mass="11957">MSRFDRCAVDQDKPTPVDSSRSTSTAVLSTSTIQDKPTPEVPTADWDTEFPAAIPIEYIGRERRWLVLSSWPNARTIRCTRRHGVDVNRKPNVVRRAAVNGGRYSD</sequence>
<feature type="region of interest" description="Disordered" evidence="1">
    <location>
        <begin position="1"/>
        <end position="46"/>
    </location>
</feature>
<dbReference type="Proteomes" id="UP000319004">
    <property type="component" value="Chromosome"/>
</dbReference>
<evidence type="ECO:0000256" key="1">
    <source>
        <dbReference type="SAM" id="MobiDB-lite"/>
    </source>
</evidence>
<proteinExistence type="predicted"/>
<feature type="compositionally biased region" description="Polar residues" evidence="1">
    <location>
        <begin position="17"/>
        <end position="35"/>
    </location>
</feature>
<protein>
    <submittedName>
        <fullName evidence="2">Uncharacterized protein</fullName>
    </submittedName>
</protein>
<evidence type="ECO:0000313" key="2">
    <source>
        <dbReference type="EMBL" id="QDV46721.1"/>
    </source>
</evidence>
<dbReference type="AlphaFoldDB" id="A0A518I0W5"/>
<dbReference type="EMBL" id="CP037423">
    <property type="protein sequence ID" value="QDV46721.1"/>
    <property type="molecule type" value="Genomic_DNA"/>
</dbReference>
<keyword evidence="3" id="KW-1185">Reference proteome</keyword>
<accession>A0A518I0W5</accession>
<reference evidence="2 3" key="1">
    <citation type="submission" date="2019-03" db="EMBL/GenBank/DDBJ databases">
        <title>Deep-cultivation of Planctomycetes and their phenomic and genomic characterization uncovers novel biology.</title>
        <authorList>
            <person name="Wiegand S."/>
            <person name="Jogler M."/>
            <person name="Boedeker C."/>
            <person name="Pinto D."/>
            <person name="Vollmers J."/>
            <person name="Rivas-Marin E."/>
            <person name="Kohn T."/>
            <person name="Peeters S.H."/>
            <person name="Heuer A."/>
            <person name="Rast P."/>
            <person name="Oberbeckmann S."/>
            <person name="Bunk B."/>
            <person name="Jeske O."/>
            <person name="Meyerdierks A."/>
            <person name="Storesund J.E."/>
            <person name="Kallscheuer N."/>
            <person name="Luecker S."/>
            <person name="Lage O.M."/>
            <person name="Pohl T."/>
            <person name="Merkel B.J."/>
            <person name="Hornburger P."/>
            <person name="Mueller R.-W."/>
            <person name="Bruemmer F."/>
            <person name="Labrenz M."/>
            <person name="Spormann A.M."/>
            <person name="Op den Camp H."/>
            <person name="Overmann J."/>
            <person name="Amann R."/>
            <person name="Jetten M.S.M."/>
            <person name="Mascher T."/>
            <person name="Medema M.H."/>
            <person name="Devos D.P."/>
            <person name="Kaster A.-K."/>
            <person name="Ovreas L."/>
            <person name="Rohde M."/>
            <person name="Galperin M.Y."/>
            <person name="Jogler C."/>
        </authorList>
    </citation>
    <scope>NUCLEOTIDE SEQUENCE [LARGE SCALE GENOMIC DNA]</scope>
    <source>
        <strain evidence="2 3">Enr13</strain>
    </source>
</reference>
<evidence type="ECO:0000313" key="3">
    <source>
        <dbReference type="Proteomes" id="UP000319004"/>
    </source>
</evidence>
<dbReference type="KEGG" id="snep:Enr13x_66300"/>
<organism evidence="2 3">
    <name type="scientific">Stieleria neptunia</name>
    <dbReference type="NCBI Taxonomy" id="2527979"/>
    <lineage>
        <taxon>Bacteria</taxon>
        <taxon>Pseudomonadati</taxon>
        <taxon>Planctomycetota</taxon>
        <taxon>Planctomycetia</taxon>
        <taxon>Pirellulales</taxon>
        <taxon>Pirellulaceae</taxon>
        <taxon>Stieleria</taxon>
    </lineage>
</organism>
<feature type="compositionally biased region" description="Basic and acidic residues" evidence="1">
    <location>
        <begin position="1"/>
        <end position="15"/>
    </location>
</feature>
<name>A0A518I0W5_9BACT</name>
<gene>
    <name evidence="2" type="ORF">Enr13x_66300</name>
</gene>